<accession>A0ABU3PGT8</accession>
<dbReference type="EMBL" id="JAVXZY010000008">
    <property type="protein sequence ID" value="MDT9001342.1"/>
    <property type="molecule type" value="Genomic_DNA"/>
</dbReference>
<dbReference type="SUPFAM" id="SSF51735">
    <property type="entry name" value="NAD(P)-binding Rossmann-fold domains"/>
    <property type="match status" value="1"/>
</dbReference>
<dbReference type="InterPro" id="IPR014027">
    <property type="entry name" value="UDP-Glc/GDP-Man_DH_C"/>
</dbReference>
<evidence type="ECO:0000256" key="4">
    <source>
        <dbReference type="PIRNR" id="PIRNR000124"/>
    </source>
</evidence>
<dbReference type="SUPFAM" id="SSF52413">
    <property type="entry name" value="UDP-glucose/GDP-mannose dehydrogenase C-terminal domain"/>
    <property type="match status" value="1"/>
</dbReference>
<name>A0ABU3PGT8_9BURK</name>
<proteinExistence type="inferred from homology"/>
<dbReference type="SUPFAM" id="SSF48179">
    <property type="entry name" value="6-phosphogluconate dehydrogenase C-terminal domain-like"/>
    <property type="match status" value="1"/>
</dbReference>
<dbReference type="InterPro" id="IPR017476">
    <property type="entry name" value="UDP-Glc/GDP-Man"/>
</dbReference>
<sequence length="427" mass="46172">MATTVAVIGLGYVGLPLVVEFGKQMRTIGFDIATSKVEACQRGTDPSRELSDEQVQAATQAVYTADPKMLAEADIIIVAVPTPVDEAHIPDFKPLIGSSTSVGRHMKKGAIVVYESTVYPGATEEVCIPVLERESGLKWKQDFFVGYSPERINPGDKEHTLTKILKIVSGDTPETLDAVAKLYERIIVPGVHRASSIKTAEAAKVIENTQRDLNIALMNELAIIFDKIGLDTSEVLEAAGTKWNFLKFKPGLVGGHCIGVDPYYLTHKADMLGYHPQVILAGRRINDSMGKFVAEQTIKQMIAAGCAIKGARVNVLGLTFKEDCADLRNSKVIDIIRELQSYGVEVTVTDPDADPDEAVHEYGVRTVSWAELPKADAIVAAVAHKGYKALTVAEISDKLVAGGAFIDVKAAFDQAALEAAGLRVWRL</sequence>
<evidence type="ECO:0000259" key="5">
    <source>
        <dbReference type="SMART" id="SM00984"/>
    </source>
</evidence>
<dbReference type="Proteomes" id="UP001246372">
    <property type="component" value="Unassembled WGS sequence"/>
</dbReference>
<keyword evidence="7" id="KW-1185">Reference proteome</keyword>
<dbReference type="Pfam" id="PF00984">
    <property type="entry name" value="UDPG_MGDP_dh"/>
    <property type="match status" value="1"/>
</dbReference>
<evidence type="ECO:0000256" key="1">
    <source>
        <dbReference type="ARBA" id="ARBA00006601"/>
    </source>
</evidence>
<comment type="similarity">
    <text evidence="1 4">Belongs to the UDP-glucose/GDP-mannose dehydrogenase family.</text>
</comment>
<dbReference type="InterPro" id="IPR028359">
    <property type="entry name" value="UDP_ManNAc/GlcNAc_DH"/>
</dbReference>
<protein>
    <submittedName>
        <fullName evidence="6">Nucleotide sugar dehydrogenase</fullName>
    </submittedName>
</protein>
<reference evidence="6" key="1">
    <citation type="submission" date="2023-09" db="EMBL/GenBank/DDBJ databases">
        <title>Paucibacter sp. APW11 Genome sequencing and assembly.</title>
        <authorList>
            <person name="Kim I."/>
        </authorList>
    </citation>
    <scope>NUCLEOTIDE SEQUENCE</scope>
    <source>
        <strain evidence="6">APW11</strain>
    </source>
</reference>
<dbReference type="Pfam" id="PF03720">
    <property type="entry name" value="UDPG_MGDP_dh_C"/>
    <property type="match status" value="1"/>
</dbReference>
<dbReference type="RefSeq" id="WP_315652216.1">
    <property type="nucleotide sequence ID" value="NZ_JAVXZY010000008.1"/>
</dbReference>
<dbReference type="InterPro" id="IPR014026">
    <property type="entry name" value="UDP-Glc/GDP-Man_DH_dimer"/>
</dbReference>
<dbReference type="SMART" id="SM00984">
    <property type="entry name" value="UDPG_MGDP_dh_C"/>
    <property type="match status" value="1"/>
</dbReference>
<dbReference type="PIRSF" id="PIRSF000124">
    <property type="entry name" value="UDPglc_GDPman_dh"/>
    <property type="match status" value="1"/>
</dbReference>
<dbReference type="PANTHER" id="PTHR43491">
    <property type="entry name" value="UDP-N-ACETYL-D-MANNOSAMINE DEHYDROGENASE"/>
    <property type="match status" value="1"/>
</dbReference>
<feature type="domain" description="UDP-glucose/GDP-mannose dehydrogenase C-terminal" evidence="5">
    <location>
        <begin position="314"/>
        <end position="414"/>
    </location>
</feature>
<evidence type="ECO:0000256" key="3">
    <source>
        <dbReference type="ARBA" id="ARBA00023027"/>
    </source>
</evidence>
<gene>
    <name evidence="6" type="ORF">RQP53_18830</name>
</gene>
<keyword evidence="2" id="KW-0560">Oxidoreductase</keyword>
<dbReference type="Gene3D" id="3.40.50.720">
    <property type="entry name" value="NAD(P)-binding Rossmann-like Domain"/>
    <property type="match status" value="2"/>
</dbReference>
<dbReference type="NCBIfam" id="TIGR03026">
    <property type="entry name" value="NDP-sugDHase"/>
    <property type="match status" value="1"/>
</dbReference>
<comment type="caution">
    <text evidence="6">The sequence shown here is derived from an EMBL/GenBank/DDBJ whole genome shotgun (WGS) entry which is preliminary data.</text>
</comment>
<dbReference type="PANTHER" id="PTHR43491:SF2">
    <property type="entry name" value="UDP-N-ACETYL-D-MANNOSAMINE DEHYDROGENASE"/>
    <property type="match status" value="1"/>
</dbReference>
<evidence type="ECO:0000313" key="7">
    <source>
        <dbReference type="Proteomes" id="UP001246372"/>
    </source>
</evidence>
<keyword evidence="3" id="KW-0520">NAD</keyword>
<dbReference type="PIRSF" id="PIRSF500136">
    <property type="entry name" value="UDP_ManNAc_DH"/>
    <property type="match status" value="1"/>
</dbReference>
<dbReference type="InterPro" id="IPR001732">
    <property type="entry name" value="UDP-Glc/GDP-Man_DH_N"/>
</dbReference>
<dbReference type="InterPro" id="IPR008927">
    <property type="entry name" value="6-PGluconate_DH-like_C_sf"/>
</dbReference>
<evidence type="ECO:0000313" key="6">
    <source>
        <dbReference type="EMBL" id="MDT9001342.1"/>
    </source>
</evidence>
<dbReference type="Pfam" id="PF03721">
    <property type="entry name" value="UDPG_MGDP_dh_N"/>
    <property type="match status" value="1"/>
</dbReference>
<organism evidence="6 7">
    <name type="scientific">Roseateles aquae</name>
    <dbReference type="NCBI Taxonomy" id="3077235"/>
    <lineage>
        <taxon>Bacteria</taxon>
        <taxon>Pseudomonadati</taxon>
        <taxon>Pseudomonadota</taxon>
        <taxon>Betaproteobacteria</taxon>
        <taxon>Burkholderiales</taxon>
        <taxon>Sphaerotilaceae</taxon>
        <taxon>Roseateles</taxon>
    </lineage>
</organism>
<dbReference type="InterPro" id="IPR036220">
    <property type="entry name" value="UDP-Glc/GDP-Man_DH_C_sf"/>
</dbReference>
<evidence type="ECO:0000256" key="2">
    <source>
        <dbReference type="ARBA" id="ARBA00023002"/>
    </source>
</evidence>
<dbReference type="InterPro" id="IPR036291">
    <property type="entry name" value="NAD(P)-bd_dom_sf"/>
</dbReference>